<reference evidence="3" key="1">
    <citation type="journal article" date="2013" name="Science">
        <title>Gene transfer from bacteria and archaea facilitated evolution of an extremophilic eukaryote.</title>
        <authorList>
            <person name="Schonknecht G."/>
            <person name="Chen W.H."/>
            <person name="Ternes C.M."/>
            <person name="Barbier G.G."/>
            <person name="Shrestha R.P."/>
            <person name="Stanke M."/>
            <person name="Brautigam A."/>
            <person name="Baker B.J."/>
            <person name="Banfield J.F."/>
            <person name="Garavito R.M."/>
            <person name="Carr K."/>
            <person name="Wilkerson C."/>
            <person name="Rensing S.A."/>
            <person name="Gagneul D."/>
            <person name="Dickenson N.E."/>
            <person name="Oesterhelt C."/>
            <person name="Lercher M.J."/>
            <person name="Weber A.P."/>
        </authorList>
    </citation>
    <scope>NUCLEOTIDE SEQUENCE [LARGE SCALE GENOMIC DNA]</scope>
    <source>
        <strain evidence="3">074W</strain>
    </source>
</reference>
<keyword evidence="3" id="KW-1185">Reference proteome</keyword>
<evidence type="ECO:0000313" key="3">
    <source>
        <dbReference type="Proteomes" id="UP000030680"/>
    </source>
</evidence>
<dbReference type="RefSeq" id="XP_005707385.1">
    <property type="nucleotide sequence ID" value="XM_005707328.1"/>
</dbReference>
<dbReference type="AlphaFoldDB" id="M2X3A6"/>
<dbReference type="GeneID" id="17089560"/>
<dbReference type="KEGG" id="gsl:Gasu_18790"/>
<gene>
    <name evidence="2" type="ORF">Gasu_18790</name>
</gene>
<dbReference type="Gramene" id="EME30865">
    <property type="protein sequence ID" value="EME30865"/>
    <property type="gene ID" value="Gasu_18790"/>
</dbReference>
<accession>M2X3A6</accession>
<name>M2X3A6_GALSU</name>
<keyword evidence="1" id="KW-0175">Coiled coil</keyword>
<evidence type="ECO:0000256" key="1">
    <source>
        <dbReference type="SAM" id="Coils"/>
    </source>
</evidence>
<dbReference type="EMBL" id="KB454496">
    <property type="protein sequence ID" value="EME30865.1"/>
    <property type="molecule type" value="Genomic_DNA"/>
</dbReference>
<feature type="coiled-coil region" evidence="1">
    <location>
        <begin position="53"/>
        <end position="94"/>
    </location>
</feature>
<dbReference type="Proteomes" id="UP000030680">
    <property type="component" value="Unassembled WGS sequence"/>
</dbReference>
<sequence>MLSNQSEEETMWFGLSRPRSSSFTYSTRETVTLPEDNNKTTNNSKDFLLSSLVKEKEAALERAQTEMDLLQERIEQLTHQLHKSEQLCEDLRKKCFVDTPICTNQDNFGPIQMRVDGAGYTGHQQTARVWIGNMFITWLKVPVDEEDNPLMEKAQPIANSNSPVYVPTIDDIGYQLIAECHWQRMRGPVVATSHSVTIEYDPDLLKVMVSLLKSGRAEFDAFYVCKENNRSSRRRREEEEEEEQQRVPVSIIIKRHKTKFSYHSVNSYRVVQLYYERCKQVTDITLELETSSPCFAFKLRFPSYVMDSKAEDTQVEEMEEHCFYTRTSADRDLMMATIRESLKLFFGQASPAVKKGIESDNNLFQIGAHRVRDATRKIFHIPSSPSSSVANHTE</sequence>
<evidence type="ECO:0000313" key="2">
    <source>
        <dbReference type="EMBL" id="EME30865.1"/>
    </source>
</evidence>
<protein>
    <submittedName>
        <fullName evidence="2">Uncharacterized protein</fullName>
    </submittedName>
</protein>
<proteinExistence type="predicted"/>
<organism evidence="2 3">
    <name type="scientific">Galdieria sulphuraria</name>
    <name type="common">Red alga</name>
    <dbReference type="NCBI Taxonomy" id="130081"/>
    <lineage>
        <taxon>Eukaryota</taxon>
        <taxon>Rhodophyta</taxon>
        <taxon>Bangiophyceae</taxon>
        <taxon>Galdieriales</taxon>
        <taxon>Galdieriaceae</taxon>
        <taxon>Galdieria</taxon>
    </lineage>
</organism>
<dbReference type="OrthoDB" id="10321853at2759"/>